<dbReference type="AlphaFoldDB" id="A0A368K9W8"/>
<dbReference type="InterPro" id="IPR025714">
    <property type="entry name" value="Methyltranfer_dom"/>
</dbReference>
<sequence>MLSRQLKDFAYRHRLPAKRAIALLARSLPAPASRRLLAMAERVAFSATPQYQGETLPPIFGYWSGRFLAPDAQRLGIGSPEGFFLDHVRRRAADERRPVRVLSAGAGACGMEIELAARLQADGIPARITCLDFNRALLHRAEAMAKEHGVAAAMAFEVRDCNQPFDLPGQDAIIVNQFFHHVTELETFCRSLRRSLATRGVLLSSDIVGRNGHQLWPDVERLVQQAWTTLPPGQRHDRHFNTAPERYRPVNHAAYSNEGVRAQDIVGCLLAEFDFELFFSFGGAIVPFVERRIGFNFDPQQAADRAWIDHVQALDSAALAAGRYPAANMIAALRHKGAVAVPISEPVSPQRHVELTREQQMKAAAASR</sequence>
<accession>A0A368K9W8</accession>
<dbReference type="OrthoDB" id="582295at2"/>
<keyword evidence="2" id="KW-0808">Transferase</keyword>
<dbReference type="Pfam" id="PF13847">
    <property type="entry name" value="Methyltransf_31"/>
    <property type="match status" value="1"/>
</dbReference>
<organism evidence="2 3">
    <name type="scientific">Rhodanobacter denitrificans</name>
    <dbReference type="NCBI Taxonomy" id="666685"/>
    <lineage>
        <taxon>Bacteria</taxon>
        <taxon>Pseudomonadati</taxon>
        <taxon>Pseudomonadota</taxon>
        <taxon>Gammaproteobacteria</taxon>
        <taxon>Lysobacterales</taxon>
        <taxon>Rhodanobacteraceae</taxon>
        <taxon>Rhodanobacter</taxon>
    </lineage>
</organism>
<dbReference type="RefSeq" id="WP_114345274.1">
    <property type="nucleotide sequence ID" value="NZ_QFWQ01000010.1"/>
</dbReference>
<proteinExistence type="predicted"/>
<dbReference type="GO" id="GO:0032259">
    <property type="term" value="P:methylation"/>
    <property type="evidence" value="ECO:0007669"/>
    <property type="project" value="UniProtKB-KW"/>
</dbReference>
<keyword evidence="2" id="KW-0489">Methyltransferase</keyword>
<dbReference type="Proteomes" id="UP000252387">
    <property type="component" value="Unassembled WGS sequence"/>
</dbReference>
<dbReference type="CDD" id="cd02440">
    <property type="entry name" value="AdoMet_MTases"/>
    <property type="match status" value="1"/>
</dbReference>
<evidence type="ECO:0000313" key="2">
    <source>
        <dbReference type="EMBL" id="RCS28730.1"/>
    </source>
</evidence>
<name>A0A368K9W8_9GAMM</name>
<dbReference type="Gene3D" id="3.40.50.150">
    <property type="entry name" value="Vaccinia Virus protein VP39"/>
    <property type="match status" value="1"/>
</dbReference>
<gene>
    <name evidence="2" type="ORF">DEO45_14995</name>
</gene>
<keyword evidence="3" id="KW-1185">Reference proteome</keyword>
<dbReference type="EMBL" id="QFWQ01000010">
    <property type="protein sequence ID" value="RCS28730.1"/>
    <property type="molecule type" value="Genomic_DNA"/>
</dbReference>
<feature type="domain" description="Methyltransferase" evidence="1">
    <location>
        <begin position="99"/>
        <end position="208"/>
    </location>
</feature>
<evidence type="ECO:0000259" key="1">
    <source>
        <dbReference type="Pfam" id="PF13847"/>
    </source>
</evidence>
<dbReference type="GO" id="GO:0008168">
    <property type="term" value="F:methyltransferase activity"/>
    <property type="evidence" value="ECO:0007669"/>
    <property type="project" value="UniProtKB-KW"/>
</dbReference>
<dbReference type="InterPro" id="IPR029063">
    <property type="entry name" value="SAM-dependent_MTases_sf"/>
</dbReference>
<dbReference type="SUPFAM" id="SSF53335">
    <property type="entry name" value="S-adenosyl-L-methionine-dependent methyltransferases"/>
    <property type="match status" value="1"/>
</dbReference>
<reference evidence="2 3" key="1">
    <citation type="submission" date="2018-05" db="EMBL/GenBank/DDBJ databases">
        <title>Draft genome sequence of Rhodanobacter denitrificans Yn1 isolated from gold copper mine.</title>
        <authorList>
            <person name="Yang N."/>
            <person name="Mazhar H.S."/>
            <person name="Rensing C."/>
        </authorList>
    </citation>
    <scope>NUCLEOTIDE SEQUENCE [LARGE SCALE GENOMIC DNA]</scope>
    <source>
        <strain evidence="2 3">Yn1</strain>
    </source>
</reference>
<comment type="caution">
    <text evidence="2">The sequence shown here is derived from an EMBL/GenBank/DDBJ whole genome shotgun (WGS) entry which is preliminary data.</text>
</comment>
<evidence type="ECO:0000313" key="3">
    <source>
        <dbReference type="Proteomes" id="UP000252387"/>
    </source>
</evidence>
<protein>
    <submittedName>
        <fullName evidence="2">Methyltransferase domain-containing protein</fullName>
    </submittedName>
</protein>